<dbReference type="InterPro" id="IPR007128">
    <property type="entry name" value="PMF1/Nnf1"/>
</dbReference>
<dbReference type="EMBL" id="KV419404">
    <property type="protein sequence ID" value="KZS94572.1"/>
    <property type="molecule type" value="Genomic_DNA"/>
</dbReference>
<keyword evidence="4" id="KW-0132">Cell division</keyword>
<proteinExistence type="predicted"/>
<gene>
    <name evidence="11" type="ORF">SISNIDRAFT_453510</name>
</gene>
<dbReference type="AlphaFoldDB" id="A0A164VY18"/>
<keyword evidence="12" id="KW-1185">Reference proteome</keyword>
<evidence type="ECO:0000256" key="2">
    <source>
        <dbReference type="ARBA" id="ARBA00004629"/>
    </source>
</evidence>
<sequence length="202" mass="22632">MASQGPDEAGTSKRYTHLHSALQLATQRASNKWTFEDFEECFPLWCAEERNGAQSIMSVLARGMQEAIEKDAEDILQAYGAPAAIDTLHQVVTEARERKKSGYTGKDVWKPDLEPRAAVRARTIPVLENERDRLLATLQELESDNEEMMARLQKLTTESDEADAKAKKLLDTLDKTVENFSALPTEDMLGWTLTSIESTKEG</sequence>
<evidence type="ECO:0000256" key="3">
    <source>
        <dbReference type="ARBA" id="ARBA00022454"/>
    </source>
</evidence>
<evidence type="ECO:0008006" key="13">
    <source>
        <dbReference type="Google" id="ProtNLM"/>
    </source>
</evidence>
<organism evidence="11 12">
    <name type="scientific">Sistotremastrum niveocremeum HHB9708</name>
    <dbReference type="NCBI Taxonomy" id="1314777"/>
    <lineage>
        <taxon>Eukaryota</taxon>
        <taxon>Fungi</taxon>
        <taxon>Dikarya</taxon>
        <taxon>Basidiomycota</taxon>
        <taxon>Agaricomycotina</taxon>
        <taxon>Agaricomycetes</taxon>
        <taxon>Sistotremastrales</taxon>
        <taxon>Sistotremastraceae</taxon>
        <taxon>Sertulicium</taxon>
        <taxon>Sertulicium niveocremeum</taxon>
    </lineage>
</organism>
<evidence type="ECO:0000256" key="1">
    <source>
        <dbReference type="ARBA" id="ARBA00004123"/>
    </source>
</evidence>
<evidence type="ECO:0000313" key="11">
    <source>
        <dbReference type="EMBL" id="KZS94572.1"/>
    </source>
</evidence>
<keyword evidence="5" id="KW-0498">Mitosis</keyword>
<evidence type="ECO:0000256" key="4">
    <source>
        <dbReference type="ARBA" id="ARBA00022618"/>
    </source>
</evidence>
<keyword evidence="7" id="KW-0539">Nucleus</keyword>
<keyword evidence="6" id="KW-0995">Kinetochore</keyword>
<dbReference type="GO" id="GO:0007059">
    <property type="term" value="P:chromosome segregation"/>
    <property type="evidence" value="ECO:0007669"/>
    <property type="project" value="TreeGrafter"/>
</dbReference>
<protein>
    <recommendedName>
        <fullName evidence="13">Nnf1-domain-containing protein</fullName>
    </recommendedName>
</protein>
<dbReference type="GO" id="GO:0051301">
    <property type="term" value="P:cell division"/>
    <property type="evidence" value="ECO:0007669"/>
    <property type="project" value="UniProtKB-KW"/>
</dbReference>
<comment type="subcellular location">
    <subcellularLocation>
        <location evidence="2">Chromosome</location>
        <location evidence="2">Centromere</location>
        <location evidence="2">Kinetochore</location>
    </subcellularLocation>
    <subcellularLocation>
        <location evidence="1">Nucleus</location>
    </subcellularLocation>
</comment>
<feature type="coiled-coil region" evidence="10">
    <location>
        <begin position="124"/>
        <end position="172"/>
    </location>
</feature>
<keyword evidence="3" id="KW-0158">Chromosome</keyword>
<reference evidence="11 12" key="1">
    <citation type="journal article" date="2016" name="Mol. Biol. Evol.">
        <title>Comparative Genomics of Early-Diverging Mushroom-Forming Fungi Provides Insights into the Origins of Lignocellulose Decay Capabilities.</title>
        <authorList>
            <person name="Nagy L.G."/>
            <person name="Riley R."/>
            <person name="Tritt A."/>
            <person name="Adam C."/>
            <person name="Daum C."/>
            <person name="Floudas D."/>
            <person name="Sun H."/>
            <person name="Yadav J.S."/>
            <person name="Pangilinan J."/>
            <person name="Larsson K.H."/>
            <person name="Matsuura K."/>
            <person name="Barry K."/>
            <person name="Labutti K."/>
            <person name="Kuo R."/>
            <person name="Ohm R.A."/>
            <person name="Bhattacharya S.S."/>
            <person name="Shirouzu T."/>
            <person name="Yoshinaga Y."/>
            <person name="Martin F.M."/>
            <person name="Grigoriev I.V."/>
            <person name="Hibbett D.S."/>
        </authorList>
    </citation>
    <scope>NUCLEOTIDE SEQUENCE [LARGE SCALE GENOMIC DNA]</scope>
    <source>
        <strain evidence="11 12">HHB9708</strain>
    </source>
</reference>
<dbReference type="Proteomes" id="UP000076722">
    <property type="component" value="Unassembled WGS sequence"/>
</dbReference>
<dbReference type="GO" id="GO:0005634">
    <property type="term" value="C:nucleus"/>
    <property type="evidence" value="ECO:0007669"/>
    <property type="project" value="UniProtKB-SubCell"/>
</dbReference>
<keyword evidence="9" id="KW-0137">Centromere</keyword>
<dbReference type="OrthoDB" id="18453at2759"/>
<keyword evidence="8" id="KW-0131">Cell cycle</keyword>
<evidence type="ECO:0000256" key="10">
    <source>
        <dbReference type="SAM" id="Coils"/>
    </source>
</evidence>
<evidence type="ECO:0000256" key="5">
    <source>
        <dbReference type="ARBA" id="ARBA00022776"/>
    </source>
</evidence>
<dbReference type="PANTHER" id="PTHR15459">
    <property type="entry name" value="POLYAMINE-MODULATED FACTOR 1"/>
    <property type="match status" value="1"/>
</dbReference>
<keyword evidence="10" id="KW-0175">Coiled coil</keyword>
<evidence type="ECO:0000256" key="8">
    <source>
        <dbReference type="ARBA" id="ARBA00023306"/>
    </source>
</evidence>
<evidence type="ECO:0000256" key="6">
    <source>
        <dbReference type="ARBA" id="ARBA00022838"/>
    </source>
</evidence>
<dbReference type="PANTHER" id="PTHR15459:SF3">
    <property type="entry name" value="POLYAMINE-MODULATED FACTOR 1"/>
    <property type="match status" value="1"/>
</dbReference>
<evidence type="ECO:0000313" key="12">
    <source>
        <dbReference type="Proteomes" id="UP000076722"/>
    </source>
</evidence>
<name>A0A164VY18_9AGAM</name>
<evidence type="ECO:0000256" key="7">
    <source>
        <dbReference type="ARBA" id="ARBA00023242"/>
    </source>
</evidence>
<dbReference type="GO" id="GO:0000444">
    <property type="term" value="C:MIS12/MIND type complex"/>
    <property type="evidence" value="ECO:0007669"/>
    <property type="project" value="InterPro"/>
</dbReference>
<evidence type="ECO:0000256" key="9">
    <source>
        <dbReference type="ARBA" id="ARBA00023328"/>
    </source>
</evidence>
<dbReference type="Pfam" id="PF03980">
    <property type="entry name" value="Nnf1"/>
    <property type="match status" value="1"/>
</dbReference>
<accession>A0A164VY18</accession>